<reference evidence="3" key="1">
    <citation type="journal article" date="2019" name="Int. J. Syst. Evol. Microbiol.">
        <title>The Global Catalogue of Microorganisms (GCM) 10K type strain sequencing project: providing services to taxonomists for standard genome sequencing and annotation.</title>
        <authorList>
            <consortium name="The Broad Institute Genomics Platform"/>
            <consortium name="The Broad Institute Genome Sequencing Center for Infectious Disease"/>
            <person name="Wu L."/>
            <person name="Ma J."/>
        </authorList>
    </citation>
    <scope>NUCLEOTIDE SEQUENCE [LARGE SCALE GENOMIC DNA]</scope>
    <source>
        <strain evidence="3">JCM 31921</strain>
    </source>
</reference>
<proteinExistence type="predicted"/>
<protein>
    <submittedName>
        <fullName evidence="2">Uncharacterized protein</fullName>
    </submittedName>
</protein>
<feature type="signal peptide" evidence="1">
    <location>
        <begin position="1"/>
        <end position="20"/>
    </location>
</feature>
<name>A0ABP8MN55_9BACT</name>
<feature type="chain" id="PRO_5046419754" evidence="1">
    <location>
        <begin position="21"/>
        <end position="245"/>
    </location>
</feature>
<evidence type="ECO:0000256" key="1">
    <source>
        <dbReference type="SAM" id="SignalP"/>
    </source>
</evidence>
<keyword evidence="3" id="KW-1185">Reference proteome</keyword>
<gene>
    <name evidence="2" type="ORF">GCM10023092_13070</name>
</gene>
<accession>A0ABP8MN55</accession>
<sequence>MKKLLLQIAGLCVLPMMSIATPNHYKGDYLGLIGELTYIQESSEMHARQILNDGSASPELKSRTLEAYNTVKQLDDQLLNQLETDSRIHNSVCNYKKLDKMLTCHTMKEVKRDFNNPRHHYCNAKLEAYVYNLVLLHKAHKELMQTGNEMEWNNAYDSWKGFAGQDHKRSFHYGDCKVENMANELDQTRLCPVSKLMKKPEPRKEQTIILKQVCDKDMPAPLPPHAMRTVKKHRHTGKKCSCGNR</sequence>
<dbReference type="EMBL" id="BAABEZ010000022">
    <property type="protein sequence ID" value="GAA4453191.1"/>
    <property type="molecule type" value="Genomic_DNA"/>
</dbReference>
<evidence type="ECO:0000313" key="2">
    <source>
        <dbReference type="EMBL" id="GAA4453191.1"/>
    </source>
</evidence>
<organism evidence="2 3">
    <name type="scientific">Rurimicrobium arvi</name>
    <dbReference type="NCBI Taxonomy" id="2049916"/>
    <lineage>
        <taxon>Bacteria</taxon>
        <taxon>Pseudomonadati</taxon>
        <taxon>Bacteroidota</taxon>
        <taxon>Chitinophagia</taxon>
        <taxon>Chitinophagales</taxon>
        <taxon>Chitinophagaceae</taxon>
        <taxon>Rurimicrobium</taxon>
    </lineage>
</organism>
<keyword evidence="1" id="KW-0732">Signal</keyword>
<evidence type="ECO:0000313" key="3">
    <source>
        <dbReference type="Proteomes" id="UP001501410"/>
    </source>
</evidence>
<comment type="caution">
    <text evidence="2">The sequence shown here is derived from an EMBL/GenBank/DDBJ whole genome shotgun (WGS) entry which is preliminary data.</text>
</comment>
<dbReference type="Proteomes" id="UP001501410">
    <property type="component" value="Unassembled WGS sequence"/>
</dbReference>
<dbReference type="RefSeq" id="WP_344824264.1">
    <property type="nucleotide sequence ID" value="NZ_BAABEZ010000022.1"/>
</dbReference>